<feature type="region of interest" description="Disordered" evidence="14">
    <location>
        <begin position="797"/>
        <end position="989"/>
    </location>
</feature>
<dbReference type="SMART" id="SM00066">
    <property type="entry name" value="GAL4"/>
    <property type="match status" value="1"/>
</dbReference>
<dbReference type="Gene3D" id="3.30.420.110">
    <property type="entry name" value="MutS, connector domain"/>
    <property type="match status" value="1"/>
</dbReference>
<dbReference type="Pfam" id="PF00172">
    <property type="entry name" value="Zn_clus"/>
    <property type="match status" value="1"/>
</dbReference>
<comment type="similarity">
    <text evidence="2">Belongs to the DNA mismatch repair MutS family. MSH3 subfamily.</text>
</comment>
<dbReference type="SUPFAM" id="SSF52540">
    <property type="entry name" value="P-loop containing nucleoside triphosphate hydrolases"/>
    <property type="match status" value="1"/>
</dbReference>
<feature type="compositionally biased region" description="Polar residues" evidence="14">
    <location>
        <begin position="674"/>
        <end position="689"/>
    </location>
</feature>
<gene>
    <name evidence="16" type="ORF">BFW01_g20</name>
</gene>
<comment type="subcellular location">
    <subcellularLocation>
        <location evidence="1">Nucleus</location>
    </subcellularLocation>
</comment>
<dbReference type="Gene3D" id="3.40.50.300">
    <property type="entry name" value="P-loop containing nucleotide triphosphate hydrolases"/>
    <property type="match status" value="1"/>
</dbReference>
<dbReference type="InterPro" id="IPR000432">
    <property type="entry name" value="DNA_mismatch_repair_MutS_C"/>
</dbReference>
<dbReference type="InterPro" id="IPR001138">
    <property type="entry name" value="Zn2Cys6_DnaBD"/>
</dbReference>
<dbReference type="InterPro" id="IPR016151">
    <property type="entry name" value="DNA_mismatch_repair_MutS_N"/>
</dbReference>
<dbReference type="FunFam" id="3.30.420.110:FF:000008">
    <property type="entry name" value="DNA mismatch repair protein"/>
    <property type="match status" value="1"/>
</dbReference>
<accession>A0A8H7IQM1</accession>
<dbReference type="Pfam" id="PF05188">
    <property type="entry name" value="MutS_II"/>
    <property type="match status" value="1"/>
</dbReference>
<evidence type="ECO:0000256" key="9">
    <source>
        <dbReference type="ARBA" id="ARBA00023242"/>
    </source>
</evidence>
<keyword evidence="6" id="KW-0067">ATP-binding</keyword>
<feature type="domain" description="Zn(2)-C6 fungal-type" evidence="15">
    <location>
        <begin position="373"/>
        <end position="406"/>
    </location>
</feature>
<evidence type="ECO:0000256" key="10">
    <source>
        <dbReference type="ARBA" id="ARBA00025373"/>
    </source>
</evidence>
<dbReference type="Gene3D" id="3.40.1170.10">
    <property type="entry name" value="DNA repair protein MutS, domain I"/>
    <property type="match status" value="1"/>
</dbReference>
<feature type="compositionally biased region" description="Polar residues" evidence="14">
    <location>
        <begin position="966"/>
        <end position="977"/>
    </location>
</feature>
<reference evidence="16" key="2">
    <citation type="journal article" date="2018" name="DNA Res.">
        <title>Comparative genome and transcriptome analyses reveal adaptations to opportunistic infections in woody plant degrading pathogens of Botryosphaeriaceae.</title>
        <authorList>
            <person name="Yan J.Y."/>
            <person name="Zhao W.S."/>
            <person name="Chen Z."/>
            <person name="Xing Q.K."/>
            <person name="Zhang W."/>
            <person name="Chethana K.W.T."/>
            <person name="Xue M.F."/>
            <person name="Xu J.P."/>
            <person name="Phillips A.J.L."/>
            <person name="Wang Y."/>
            <person name="Liu J.H."/>
            <person name="Liu M."/>
            <person name="Zhou Y."/>
            <person name="Jayawardena R.S."/>
            <person name="Manawasinghe I.S."/>
            <person name="Huang J.B."/>
            <person name="Qiao G.H."/>
            <person name="Fu C.Y."/>
            <person name="Guo F.F."/>
            <person name="Dissanayake A.J."/>
            <person name="Peng Y.L."/>
            <person name="Hyde K.D."/>
            <person name="Li X.H."/>
        </authorList>
    </citation>
    <scope>NUCLEOTIDE SEQUENCE</scope>
    <source>
        <strain evidence="16">CSS-01s</strain>
    </source>
</reference>
<dbReference type="InterPro" id="IPR045076">
    <property type="entry name" value="MutS"/>
</dbReference>
<feature type="region of interest" description="Disordered" evidence="14">
    <location>
        <begin position="674"/>
        <end position="696"/>
    </location>
</feature>
<dbReference type="Pfam" id="PF00488">
    <property type="entry name" value="MutS_V"/>
    <property type="match status" value="1"/>
</dbReference>
<dbReference type="GO" id="GO:0140664">
    <property type="term" value="F:ATP-dependent DNA damage sensor activity"/>
    <property type="evidence" value="ECO:0007669"/>
    <property type="project" value="InterPro"/>
</dbReference>
<dbReference type="InterPro" id="IPR007695">
    <property type="entry name" value="DNA_mismatch_repair_MutS-lik_N"/>
</dbReference>
<evidence type="ECO:0000256" key="11">
    <source>
        <dbReference type="ARBA" id="ARBA00025902"/>
    </source>
</evidence>
<evidence type="ECO:0000256" key="7">
    <source>
        <dbReference type="ARBA" id="ARBA00023125"/>
    </source>
</evidence>
<dbReference type="NCBIfam" id="NF003810">
    <property type="entry name" value="PRK05399.1"/>
    <property type="match status" value="1"/>
</dbReference>
<dbReference type="InterPro" id="IPR036864">
    <property type="entry name" value="Zn2-C6_fun-type_DNA-bd_sf"/>
</dbReference>
<dbReference type="FunFam" id="3.40.1170.10:FF:000006">
    <property type="entry name" value="DNA mismatch repair protein"/>
    <property type="match status" value="1"/>
</dbReference>
<reference evidence="16" key="1">
    <citation type="submission" date="2016-08" db="EMBL/GenBank/DDBJ databases">
        <authorList>
            <person name="Yan J."/>
        </authorList>
    </citation>
    <scope>NUCLEOTIDE SEQUENCE</scope>
    <source>
        <strain evidence="16">CSS-01s</strain>
    </source>
</reference>
<evidence type="ECO:0000256" key="6">
    <source>
        <dbReference type="ARBA" id="ARBA00022840"/>
    </source>
</evidence>
<dbReference type="InterPro" id="IPR036187">
    <property type="entry name" value="DNA_mismatch_repair_MutS_sf"/>
</dbReference>
<organism evidence="16 17">
    <name type="scientific">Lasiodiplodia theobromae</name>
    <dbReference type="NCBI Taxonomy" id="45133"/>
    <lineage>
        <taxon>Eukaryota</taxon>
        <taxon>Fungi</taxon>
        <taxon>Dikarya</taxon>
        <taxon>Ascomycota</taxon>
        <taxon>Pezizomycotina</taxon>
        <taxon>Dothideomycetes</taxon>
        <taxon>Dothideomycetes incertae sedis</taxon>
        <taxon>Botryosphaeriales</taxon>
        <taxon>Botryosphaeriaceae</taxon>
        <taxon>Lasiodiplodia</taxon>
    </lineage>
</organism>
<dbReference type="PANTHER" id="PTHR11361">
    <property type="entry name" value="DNA MISMATCH REPAIR PROTEIN MUTS FAMILY MEMBER"/>
    <property type="match status" value="1"/>
</dbReference>
<dbReference type="Pfam" id="PF01624">
    <property type="entry name" value="MutS_I"/>
    <property type="match status" value="1"/>
</dbReference>
<feature type="region of interest" description="Disordered" evidence="14">
    <location>
        <begin position="1007"/>
        <end position="1051"/>
    </location>
</feature>
<dbReference type="GO" id="GO:0006298">
    <property type="term" value="P:mismatch repair"/>
    <property type="evidence" value="ECO:0007669"/>
    <property type="project" value="InterPro"/>
</dbReference>
<keyword evidence="4" id="KW-0547">Nucleotide-binding</keyword>
<name>A0A8H7IQM1_9PEZI</name>
<dbReference type="Proteomes" id="UP000627934">
    <property type="component" value="Unassembled WGS sequence"/>
</dbReference>
<evidence type="ECO:0000256" key="5">
    <source>
        <dbReference type="ARBA" id="ARBA00022763"/>
    </source>
</evidence>
<keyword evidence="5" id="KW-0227">DNA damage</keyword>
<feature type="region of interest" description="Disordered" evidence="14">
    <location>
        <begin position="1"/>
        <end position="24"/>
    </location>
</feature>
<evidence type="ECO:0000256" key="1">
    <source>
        <dbReference type="ARBA" id="ARBA00004123"/>
    </source>
</evidence>
<dbReference type="GO" id="GO:0008270">
    <property type="term" value="F:zinc ion binding"/>
    <property type="evidence" value="ECO:0007669"/>
    <property type="project" value="InterPro"/>
</dbReference>
<evidence type="ECO:0000256" key="12">
    <source>
        <dbReference type="ARBA" id="ARBA00029792"/>
    </source>
</evidence>
<dbReference type="Pfam" id="PF05190">
    <property type="entry name" value="MutS_IV"/>
    <property type="match status" value="1"/>
</dbReference>
<keyword evidence="8" id="KW-0234">DNA repair</keyword>
<evidence type="ECO:0000256" key="8">
    <source>
        <dbReference type="ARBA" id="ARBA00023204"/>
    </source>
</evidence>
<dbReference type="GO" id="GO:0005634">
    <property type="term" value="C:nucleus"/>
    <property type="evidence" value="ECO:0007669"/>
    <property type="project" value="UniProtKB-SubCell"/>
</dbReference>
<evidence type="ECO:0000256" key="14">
    <source>
        <dbReference type="SAM" id="MobiDB-lite"/>
    </source>
</evidence>
<dbReference type="FunFam" id="3.40.50.300:FF:001909">
    <property type="entry name" value="DNA mismatch repair protein msh3"/>
    <property type="match status" value="1"/>
</dbReference>
<protein>
    <recommendedName>
        <fullName evidence="3 13">DNA mismatch repair protein MSH3</fullName>
    </recommendedName>
    <alternativeName>
        <fullName evidence="3 13">DNA mismatch repair protein MSH3</fullName>
    </alternativeName>
    <alternativeName>
        <fullName evidence="12">MutS protein homolog 3</fullName>
    </alternativeName>
</protein>
<evidence type="ECO:0000256" key="2">
    <source>
        <dbReference type="ARBA" id="ARBA00007094"/>
    </source>
</evidence>
<dbReference type="InterPro" id="IPR007696">
    <property type="entry name" value="DNA_mismatch_repair_MutS_core"/>
</dbReference>
<dbReference type="InterPro" id="IPR007860">
    <property type="entry name" value="DNA_mmatch_repair_MutS_con_dom"/>
</dbReference>
<comment type="function">
    <text evidence="10">Component of the post-replicative DNA mismatch repair system (MMR). Heterodimerizes with MSH2 to form MutS beta, which binds to DNA mismatches thereby initiating DNA repair. MSH3 provides substrate-binding and substrate specificity to the complex. When bound, the MutS beta heterodimer bends the DNA helix and shields approximately 20 base pairs. Acts mainly to repair insertion-deletion loops (IDLs) from 2 to 13 nucleotides in size, but can also repair base-base and single insertion-deletion mismatches that occur during replication. After mismatch binding, forms a ternary complex with the MutL alpha heterodimer, which is thought to be responsible for directing the downstream MMR events, including strand discrimination, excision, and resynthesis. ATP binding and hydrolysis play a pivotal role in mismatch repair functions.</text>
</comment>
<dbReference type="InterPro" id="IPR027417">
    <property type="entry name" value="P-loop_NTPase"/>
</dbReference>
<dbReference type="GO" id="GO:0030983">
    <property type="term" value="F:mismatched DNA binding"/>
    <property type="evidence" value="ECO:0007669"/>
    <property type="project" value="InterPro"/>
</dbReference>
<dbReference type="PROSITE" id="PS00486">
    <property type="entry name" value="DNA_MISMATCH_REPAIR_2"/>
    <property type="match status" value="1"/>
</dbReference>
<dbReference type="SUPFAM" id="SSF57701">
    <property type="entry name" value="Zn2/Cys6 DNA-binding domain"/>
    <property type="match status" value="1"/>
</dbReference>
<feature type="compositionally biased region" description="Basic residues" evidence="14">
    <location>
        <begin position="1040"/>
        <end position="1051"/>
    </location>
</feature>
<evidence type="ECO:0000259" key="15">
    <source>
        <dbReference type="PROSITE" id="PS50048"/>
    </source>
</evidence>
<dbReference type="InterPro" id="IPR036678">
    <property type="entry name" value="MutS_con_dom_sf"/>
</dbReference>
<evidence type="ECO:0000313" key="16">
    <source>
        <dbReference type="EMBL" id="KAF9629839.1"/>
    </source>
</evidence>
<dbReference type="Gene3D" id="1.10.1420.10">
    <property type="match status" value="2"/>
</dbReference>
<dbReference type="PROSITE" id="PS50048">
    <property type="entry name" value="ZN2_CY6_FUNGAL_2"/>
    <property type="match status" value="1"/>
</dbReference>
<dbReference type="CDD" id="cd00067">
    <property type="entry name" value="GAL4"/>
    <property type="match status" value="1"/>
</dbReference>
<dbReference type="InterPro" id="IPR007861">
    <property type="entry name" value="DNA_mismatch_repair_MutS_clamp"/>
</dbReference>
<feature type="compositionally biased region" description="Low complexity" evidence="14">
    <location>
        <begin position="842"/>
        <end position="851"/>
    </location>
</feature>
<dbReference type="PANTHER" id="PTHR11361:SF122">
    <property type="entry name" value="DNA MISMATCH REPAIR PROTEIN MSH3"/>
    <property type="match status" value="1"/>
</dbReference>
<feature type="compositionally biased region" description="Acidic residues" evidence="14">
    <location>
        <begin position="1019"/>
        <end position="1035"/>
    </location>
</feature>
<sequence>MCVSEAGGRSPCTPRPVSARGGGKADLVRRGCCDPPTSLATACNVISSCPPTGTTLRGGRRAGNRQSRTTGAYINVRLRGLPLIWRLKPLFQAPTVKPLPPDWNSHLDGLLGMGNQFGDQPDLMSPTVPGFSLLHDASPTSPSVHLQPCPSMPASAGLSALTQGLREWDSLDLLPDDLVASCNTVDSEPFNPLLLSTTPVDIASCESSSNSSVGSIPIPQSSRQAFSEYSFCSEPSLAYTGSSFNSDRGFDVLYTAHKQNENLAPPQQHALPIPLQPQVSSWKPPPQSSRPAHTHRARRLTVDQSKRSAPSSIGSNTAKNPLSFIHFRPSGEPGQLLIHGAEHPLNGKKPRGRKNPLTPAQKKDAALMRRVKACESCRQRKEKCDPGIPCKACIEHFRSDLVRQPCRGKTLEDLASSMLSDELGWCPMERTLDTYFGPESYKIESNVSFVNIVLGFGPPLLREVRRVIPEQPSQLFHSHVVYEWPSGANQTALSSRPRQDYHRVLPAVLADTSNLRHELDEHLSKLVNEEQHFREFPLFNSPLEVLKHVYIFYRDLADITHRHLLRTALKLLVLVHISDNTRLDPFVPLFFTFSRDAGDVRTMTPCFIRGQLGAVIPHLAQDLLRESLNRLESICLARRCTDWPVVLATLATLCMAVESVQYHAAKEPYHVQFDASNPERNNNSSSTTGVVIPTRPNPVVYGPEKPAYLVSSGLSASSTSLNDCSDDCEPASSLSTINEESVDRLISFYRGLDPVSAFPKRRRQQSEQDSVSAWFVTSLKASLRNARAYMVQRKGLEGARPCASPPELRRRSTTPASATPPAMAPSSSPFSASQNKKQATISSFFSKKPSSTPKPPAEPKSSPSPAIQREAARQRSDDGDDDAAAPRRSFSNALKRAQASDGDGVVTRPAAKRARRTVHDEDDDDYAPDHDAREPSPEERQSLGSVSEAGLNGSRSFKGADRTSRFIFSSSPVQTENQEPDTEETRRMKEKLHQRFVKKLGRPDSIAEIKRRHGAVTEDAGEGEDGEDEDLEDEEPQAKSKAKGKGVVKKGGAKLTPMEKQIISLKQKHPDTILVVEVGYKFRFFGEDARVAAKELGILCVPGKLRFDEHPSEAHLNRFAGASFPTHRLHVHVKRLVAAGHKVGVVRQLETAALKKAGDNRNAPFIRKLTNLYTKATYIDDVEGLQGTGANANPNSPATGYILCLTETNAKGWSTDEKVHVGIVAVQPATGDVIYDDFEDGFMRSEIETRLLHIAPCEFLIVGNVSNATEKIVQHLSGSKRNVFGDQARVEWVEKPKTMAAQAYSHISSFYADKMKSGEGDTDSAAAVLDKVHQLSEHVTICLSALITHMTEYGLEHVFDLTKNFQAFSARSHMLLNGNTLGSLEIYQNQTNRAVKGSLFWTMDRTRTRFGQRLLRKWVGRPLLNKAKLEERIDAVEELRSGENVVAMEKLKHLLSQVKTDLEKSLIRIYYQKCTRPELLAVLQALQRIAGEYAHVQSPEKSGFSSPILQEAIVSLPTIGQDVVSYLDRLNLQAARDDDKYGFFREEHETEEITDHKVGIVSVEHDLQGHKKEIAGALKKSKVEYVTKAGIEFLIEVSNSEVKKVPASWAKISGTKQLSRFHTPEVMRLLRERDQHKEALAAACDVAFQNLLSEIGTKYQSFRDCVQSLATLDCLLSLAEISNQPGYVKPEYSEDACVEVSEGRHPMVEQLLLDSYVPNNVSLSTDGTRALLVTGPNMGGKSSYVRQVALICIMAQIGSYVPAASAKLGMLDAVFTRMGAFDNMMAGESTFMVELSETADILKQASPRSLVILDELGRGTSTHDGVAIAQGVLDYMVRDVKALTLFITHYQNLAKLADGFDRGELKNVHMRFEESKEADGKWEEITFLYEVGEGVAHRSYGLNVARLANVPGSVLELAAVKSRELEEAMMRRKVVGLSGAVTKLLEGASDVELDAIVNGIEQL</sequence>
<comment type="caution">
    <text evidence="16">The sequence shown here is derived from an EMBL/GenBank/DDBJ whole genome shotgun (WGS) entry which is preliminary data.</text>
</comment>
<dbReference type="SMART" id="SM00533">
    <property type="entry name" value="MUTSd"/>
    <property type="match status" value="1"/>
</dbReference>
<feature type="region of interest" description="Disordered" evidence="14">
    <location>
        <begin position="276"/>
        <end position="364"/>
    </location>
</feature>
<feature type="compositionally biased region" description="Low complexity" evidence="14">
    <location>
        <begin position="813"/>
        <end position="833"/>
    </location>
</feature>
<evidence type="ECO:0000256" key="13">
    <source>
        <dbReference type="ARBA" id="ARBA00073774"/>
    </source>
</evidence>
<comment type="subunit">
    <text evidence="11">Heterodimer consisting of MSH2-MSH3 (MutS beta). Forms a ternary complex with MutL alpha (MLH1-PMS1).</text>
</comment>
<keyword evidence="9" id="KW-0539">Nucleus</keyword>
<dbReference type="EMBL" id="MDYX01000037">
    <property type="protein sequence ID" value="KAF9629839.1"/>
    <property type="molecule type" value="Genomic_DNA"/>
</dbReference>
<evidence type="ECO:0000256" key="4">
    <source>
        <dbReference type="ARBA" id="ARBA00022741"/>
    </source>
</evidence>
<evidence type="ECO:0000313" key="17">
    <source>
        <dbReference type="Proteomes" id="UP000627934"/>
    </source>
</evidence>
<dbReference type="GO" id="GO:0000981">
    <property type="term" value="F:DNA-binding transcription factor activity, RNA polymerase II-specific"/>
    <property type="evidence" value="ECO:0007669"/>
    <property type="project" value="InterPro"/>
</dbReference>
<dbReference type="GO" id="GO:0005524">
    <property type="term" value="F:ATP binding"/>
    <property type="evidence" value="ECO:0007669"/>
    <property type="project" value="UniProtKB-KW"/>
</dbReference>
<dbReference type="GO" id="GO:0006312">
    <property type="term" value="P:mitotic recombination"/>
    <property type="evidence" value="ECO:0007669"/>
    <property type="project" value="TreeGrafter"/>
</dbReference>
<keyword evidence="7" id="KW-0238">DNA-binding</keyword>
<dbReference type="Pfam" id="PF05192">
    <property type="entry name" value="MutS_III"/>
    <property type="match status" value="1"/>
</dbReference>
<proteinExistence type="inferred from homology"/>
<dbReference type="SUPFAM" id="SSF55271">
    <property type="entry name" value="DNA repair protein MutS, domain I"/>
    <property type="match status" value="1"/>
</dbReference>
<feature type="compositionally biased region" description="Basic and acidic residues" evidence="14">
    <location>
        <begin position="927"/>
        <end position="941"/>
    </location>
</feature>
<feature type="compositionally biased region" description="Polar residues" evidence="14">
    <location>
        <begin position="307"/>
        <end position="320"/>
    </location>
</feature>
<evidence type="ECO:0000256" key="3">
    <source>
        <dbReference type="ARBA" id="ARBA00022151"/>
    </source>
</evidence>
<dbReference type="SMART" id="SM00534">
    <property type="entry name" value="MUTSac"/>
    <property type="match status" value="1"/>
</dbReference>
<dbReference type="SUPFAM" id="SSF48334">
    <property type="entry name" value="DNA repair protein MutS, domain III"/>
    <property type="match status" value="1"/>
</dbReference>
<dbReference type="FunFam" id="1.10.1420.10:FF:000004">
    <property type="entry name" value="DNA mismatch repair protein Msh3"/>
    <property type="match status" value="1"/>
</dbReference>